<dbReference type="InterPro" id="IPR052022">
    <property type="entry name" value="26kDa_periplasmic_antigen"/>
</dbReference>
<dbReference type="Proteomes" id="UP000182409">
    <property type="component" value="Unassembled WGS sequence"/>
</dbReference>
<dbReference type="Gene3D" id="3.30.110.170">
    <property type="entry name" value="Protein of unknown function (DUF541), domain 1"/>
    <property type="match status" value="1"/>
</dbReference>
<sequence>MRKVWLAAVFAVVTSVAAQAQVAQTLGINKDNRSITVTATDMAFAMADQAVVQIGYQAYGEDEQTAYAEGSRRSNAITEALAAAKVPAEAIESQDQQLQPLNEFELKNLPAALKNMKFRITQSWSVRTTPDAAAKTLDIAVKAGANQSGSIGWEMKDGSMLEAAASAKALAHAQVIAARMAEGLHIKVGSLLYASNQAQEQVRPVPMMAMAMRAKSADVKPLSISARRVERSATVFAIFAIE</sequence>
<gene>
    <name evidence="2" type="ORF">SAMN05443244_3246</name>
</gene>
<dbReference type="OrthoDB" id="117696at2"/>
<dbReference type="Pfam" id="PF04402">
    <property type="entry name" value="SIMPL"/>
    <property type="match status" value="1"/>
</dbReference>
<organism evidence="2 3">
    <name type="scientific">Terriglobus roseus</name>
    <dbReference type="NCBI Taxonomy" id="392734"/>
    <lineage>
        <taxon>Bacteria</taxon>
        <taxon>Pseudomonadati</taxon>
        <taxon>Acidobacteriota</taxon>
        <taxon>Terriglobia</taxon>
        <taxon>Terriglobales</taxon>
        <taxon>Acidobacteriaceae</taxon>
        <taxon>Terriglobus</taxon>
    </lineage>
</organism>
<name>A0A1H4RTI3_9BACT</name>
<dbReference type="RefSeq" id="WP_074655046.1">
    <property type="nucleotide sequence ID" value="NZ_FNSD01000001.1"/>
</dbReference>
<protein>
    <recommendedName>
        <fullName evidence="4">SIMPL domain-containing protein</fullName>
    </recommendedName>
</protein>
<keyword evidence="1" id="KW-0732">Signal</keyword>
<feature type="signal peptide" evidence="1">
    <location>
        <begin position="1"/>
        <end position="20"/>
    </location>
</feature>
<dbReference type="EMBL" id="FNSD01000001">
    <property type="protein sequence ID" value="SEC35064.1"/>
    <property type="molecule type" value="Genomic_DNA"/>
</dbReference>
<dbReference type="PANTHER" id="PTHR34387:SF2">
    <property type="entry name" value="SLR1258 PROTEIN"/>
    <property type="match status" value="1"/>
</dbReference>
<feature type="chain" id="PRO_5010260100" description="SIMPL domain-containing protein" evidence="1">
    <location>
        <begin position="21"/>
        <end position="242"/>
    </location>
</feature>
<dbReference type="Gene3D" id="3.30.70.2970">
    <property type="entry name" value="Protein of unknown function (DUF541), domain 2"/>
    <property type="match status" value="1"/>
</dbReference>
<proteinExistence type="predicted"/>
<dbReference type="AlphaFoldDB" id="A0A1H4RTI3"/>
<evidence type="ECO:0000313" key="3">
    <source>
        <dbReference type="Proteomes" id="UP000182409"/>
    </source>
</evidence>
<dbReference type="PANTHER" id="PTHR34387">
    <property type="entry name" value="SLR1258 PROTEIN"/>
    <property type="match status" value="1"/>
</dbReference>
<evidence type="ECO:0000313" key="2">
    <source>
        <dbReference type="EMBL" id="SEC35064.1"/>
    </source>
</evidence>
<dbReference type="InterPro" id="IPR007497">
    <property type="entry name" value="SIMPL/DUF541"/>
</dbReference>
<reference evidence="2 3" key="1">
    <citation type="submission" date="2016-10" db="EMBL/GenBank/DDBJ databases">
        <authorList>
            <person name="de Groot N.N."/>
        </authorList>
    </citation>
    <scope>NUCLEOTIDE SEQUENCE [LARGE SCALE GENOMIC DNA]</scope>
    <source>
        <strain evidence="2 3">AB35.6</strain>
    </source>
</reference>
<evidence type="ECO:0000256" key="1">
    <source>
        <dbReference type="SAM" id="SignalP"/>
    </source>
</evidence>
<evidence type="ECO:0008006" key="4">
    <source>
        <dbReference type="Google" id="ProtNLM"/>
    </source>
</evidence>
<accession>A0A1H4RTI3</accession>
<dbReference type="GO" id="GO:0006974">
    <property type="term" value="P:DNA damage response"/>
    <property type="evidence" value="ECO:0007669"/>
    <property type="project" value="TreeGrafter"/>
</dbReference>